<dbReference type="InterPro" id="IPR008503">
    <property type="entry name" value="Asp_endopeptidase"/>
</dbReference>
<dbReference type="AlphaFoldDB" id="A0A2A2GF18"/>
<gene>
    <name evidence="2" type="ORF">CK503_00050</name>
</gene>
<dbReference type="RefSeq" id="WP_095604738.1">
    <property type="nucleotide sequence ID" value="NZ_NSKE01000001.1"/>
</dbReference>
<comment type="caution">
    <text evidence="2">The sequence shown here is derived from an EMBL/GenBank/DDBJ whole genome shotgun (WGS) entry which is preliminary data.</text>
</comment>
<evidence type="ECO:0000313" key="3">
    <source>
        <dbReference type="Proteomes" id="UP000218831"/>
    </source>
</evidence>
<name>A0A2A2GF18_9BACT</name>
<proteinExistence type="predicted"/>
<dbReference type="PANTHER" id="PTHR38037">
    <property type="entry name" value="ZN_PROTEASE DOMAIN-CONTAINING PROTEIN"/>
    <property type="match status" value="1"/>
</dbReference>
<accession>A0A2A2GF18</accession>
<feature type="domain" description="Retropepsin-like aspartic endopeptidase" evidence="1">
    <location>
        <begin position="10"/>
        <end position="147"/>
    </location>
</feature>
<dbReference type="InterPro" id="IPR021109">
    <property type="entry name" value="Peptidase_aspartic_dom_sf"/>
</dbReference>
<dbReference type="PANTHER" id="PTHR38037:SF2">
    <property type="entry name" value="ATP-DEPENDENT ZINC PROTEASE DOMAIN-CONTAINING PROTEIN-RELATED"/>
    <property type="match status" value="1"/>
</dbReference>
<evidence type="ECO:0000313" key="2">
    <source>
        <dbReference type="EMBL" id="PAU95493.1"/>
    </source>
</evidence>
<dbReference type="Pfam" id="PF05618">
    <property type="entry name" value="Zn_protease"/>
    <property type="match status" value="1"/>
</dbReference>
<reference evidence="2 3" key="1">
    <citation type="submission" date="2017-08" db="EMBL/GenBank/DDBJ databases">
        <title>Aliifodinibius alkalisoli sp. nov., isolated from saline alkaline soil.</title>
        <authorList>
            <person name="Liu D."/>
            <person name="Zhang G."/>
        </authorList>
    </citation>
    <scope>NUCLEOTIDE SEQUENCE [LARGE SCALE GENOMIC DNA]</scope>
    <source>
        <strain evidence="2 3">WN023</strain>
    </source>
</reference>
<dbReference type="SUPFAM" id="SSF50630">
    <property type="entry name" value="Acid proteases"/>
    <property type="match status" value="1"/>
</dbReference>
<evidence type="ECO:0000259" key="1">
    <source>
        <dbReference type="Pfam" id="PF05618"/>
    </source>
</evidence>
<organism evidence="2 3">
    <name type="scientific">Fodinibius salipaludis</name>
    <dbReference type="NCBI Taxonomy" id="2032627"/>
    <lineage>
        <taxon>Bacteria</taxon>
        <taxon>Pseudomonadati</taxon>
        <taxon>Balneolota</taxon>
        <taxon>Balneolia</taxon>
        <taxon>Balneolales</taxon>
        <taxon>Balneolaceae</taxon>
        <taxon>Fodinibius</taxon>
    </lineage>
</organism>
<protein>
    <recommendedName>
        <fullName evidence="1">Retropepsin-like aspartic endopeptidase domain-containing protein</fullName>
    </recommendedName>
</protein>
<sequence>MAAKKRDLKVIGRLEPINFPEWDLYGIDAKIDTGAYTSSLHCHHIKPVQKDEGEYVRFNLLDPSHETYNDKLFELPIHRKKVVKSSNGSREERFIVKTKVQLFDRLLTAELSLTDRSEMRYPVLVGRKLINGRFLVDVSQKYLSEKEIKEQT</sequence>
<dbReference type="Proteomes" id="UP000218831">
    <property type="component" value="Unassembled WGS sequence"/>
</dbReference>
<dbReference type="EMBL" id="NSKE01000001">
    <property type="protein sequence ID" value="PAU95493.1"/>
    <property type="molecule type" value="Genomic_DNA"/>
</dbReference>
<dbReference type="Gene3D" id="2.40.70.10">
    <property type="entry name" value="Acid Proteases"/>
    <property type="match status" value="1"/>
</dbReference>
<dbReference type="OrthoDB" id="9782977at2"/>
<keyword evidence="3" id="KW-1185">Reference proteome</keyword>